<evidence type="ECO:0000313" key="2">
    <source>
        <dbReference type="EMBL" id="CDR34298.1"/>
    </source>
</evidence>
<keyword evidence="1" id="KW-0812">Transmembrane</keyword>
<dbReference type="Proteomes" id="UP000031552">
    <property type="component" value="Unassembled WGS sequence"/>
</dbReference>
<evidence type="ECO:0000256" key="1">
    <source>
        <dbReference type="SAM" id="Phobius"/>
    </source>
</evidence>
<sequence>MSFESKDNKEINVSIFDFIAIIRKYRFKIAFIALIFASLGIAYGSMKPLRFVAEALFREEGQTQSDGRMANLSLSSFTSSDQNKAISFFKSRFLIERVIKELNLQVSLITKSPKEALFETVANNLKIELSSLISKIKPQFKEDSKAVDVREVIFSLEKSLKLKFSFLGGNAYELKNEEENETYEGHFGKPLFTKDFSFTLDLLDESELANLKFILLTPTHVLVKQFSTLLEAKPDLKDKKLVNLSFTYPLRKTAVLFLDTLMDAYIKYQQEKSDKLSKSQLQYLKKRQQEESISLKEVLDSYARELESHVSLSGFPKGEDAMRFLVTKQFDLKQKDYALLLEINRLKELSEGDLAYYDPYNSHGDSQIINTLLGEMRHLKMKSDEALQSINKNKQTEISSLELANHIKNLDKIRNTIAGLQKIKDSFKDDRHLNPFSDEFFESIESTQILNWYKQLLTLKKESKNQNNLNSFLPLKDKFISYLSNLIQFHTVQEKTVEERIIYQTNESKEFNGLTLSMAENLLEILHEDLKETQSDLQQQLFISDCVSNEATELGPLISMTNDIVSSDMLSRYNRLLLDLKDESNRSHKEQERIKQELDFTRNCFEKHLSQIVSWLSLKTELLKDKILNLKETVFVLYQQSILLLEKQLKDYTESRIHNLEKEKELISEHLKSIQKEMANVPKTWVADILVQYQVDSAKLFGRQISQMVESKNIAMNLELTKSHPVDLAFAANTPKPPALFIYGLIGFLFGGSLSLISFVCYEGFMGLRLSMKNLQGAHKKVAGPFRLKDALNTSELSDENLLALRQVLSFAEIETPKKTLLLSMGNYVDYSESLAKLLKKIGKKVLVMDLSFSQASNEDGLYAYLLGESQTAPILNKDGYHFIPANGITRYSNELLLSNRFKELLLRLAPNYDVILGVSTGLSNEVDLKNLIHLFGKAVISIHNERVQDFEEILSIEDNEALTLFLFVE</sequence>
<organism evidence="2 3">
    <name type="scientific">Candidatus Criblamydia sequanensis CRIB-18</name>
    <dbReference type="NCBI Taxonomy" id="1437425"/>
    <lineage>
        <taxon>Bacteria</taxon>
        <taxon>Pseudomonadati</taxon>
        <taxon>Chlamydiota</taxon>
        <taxon>Chlamydiia</taxon>
        <taxon>Parachlamydiales</taxon>
        <taxon>Candidatus Criblamydiaceae</taxon>
        <taxon>Candidatus Criblamydia</taxon>
    </lineage>
</organism>
<keyword evidence="2" id="KW-0418">Kinase</keyword>
<dbReference type="EMBL" id="CCEJ010000007">
    <property type="protein sequence ID" value="CDR34298.1"/>
    <property type="molecule type" value="Genomic_DNA"/>
</dbReference>
<dbReference type="SUPFAM" id="SSF52540">
    <property type="entry name" value="P-loop containing nucleoside triphosphate hydrolases"/>
    <property type="match status" value="1"/>
</dbReference>
<dbReference type="RefSeq" id="WP_041017844.1">
    <property type="nucleotide sequence ID" value="NZ_CCEJ010000007.1"/>
</dbReference>
<dbReference type="Gene3D" id="3.40.50.300">
    <property type="entry name" value="P-loop containing nucleotide triphosphate hydrolases"/>
    <property type="match status" value="1"/>
</dbReference>
<reference evidence="2" key="1">
    <citation type="submission" date="2013-12" db="EMBL/GenBank/DDBJ databases">
        <authorList>
            <person name="Linke B."/>
        </authorList>
    </citation>
    <scope>NUCLEOTIDE SEQUENCE [LARGE SCALE GENOMIC DNA]</scope>
    <source>
        <strain evidence="2">CRIB-18</strain>
    </source>
</reference>
<dbReference type="AlphaFoldDB" id="A0A090D2F7"/>
<keyword evidence="3" id="KW-1185">Reference proteome</keyword>
<dbReference type="eggNOG" id="COG3206">
    <property type="taxonomic scope" value="Bacteria"/>
</dbReference>
<accession>A0A090D2F7</accession>
<dbReference type="GO" id="GO:0004713">
    <property type="term" value="F:protein tyrosine kinase activity"/>
    <property type="evidence" value="ECO:0007669"/>
    <property type="project" value="TreeGrafter"/>
</dbReference>
<protein>
    <submittedName>
        <fullName evidence="2">Putatiave tyrosine-protein kinase</fullName>
    </submittedName>
</protein>
<dbReference type="GO" id="GO:0005886">
    <property type="term" value="C:plasma membrane"/>
    <property type="evidence" value="ECO:0007669"/>
    <property type="project" value="TreeGrafter"/>
</dbReference>
<keyword evidence="2" id="KW-0808">Transferase</keyword>
<comment type="caution">
    <text evidence="2">The sequence shown here is derived from an EMBL/GenBank/DDBJ whole genome shotgun (WGS) entry which is preliminary data.</text>
</comment>
<gene>
    <name evidence="2" type="primary">wzc</name>
    <name evidence="2" type="ORF">CSEC_1484</name>
</gene>
<dbReference type="eggNOG" id="COG0489">
    <property type="taxonomic scope" value="Bacteria"/>
</dbReference>
<name>A0A090D2F7_9BACT</name>
<dbReference type="InterPro" id="IPR027417">
    <property type="entry name" value="P-loop_NTPase"/>
</dbReference>
<feature type="transmembrane region" description="Helical" evidence="1">
    <location>
        <begin position="29"/>
        <end position="46"/>
    </location>
</feature>
<feature type="transmembrane region" description="Helical" evidence="1">
    <location>
        <begin position="740"/>
        <end position="762"/>
    </location>
</feature>
<dbReference type="OrthoDB" id="22142at2"/>
<keyword evidence="1" id="KW-0472">Membrane</keyword>
<dbReference type="PANTHER" id="PTHR32309">
    <property type="entry name" value="TYROSINE-PROTEIN KINASE"/>
    <property type="match status" value="1"/>
</dbReference>
<evidence type="ECO:0000313" key="3">
    <source>
        <dbReference type="Proteomes" id="UP000031552"/>
    </source>
</evidence>
<reference evidence="2" key="2">
    <citation type="submission" date="2014-09" db="EMBL/GenBank/DDBJ databases">
        <title>Criblamydia sequanensis harbors a mega-plasmid encoding arsenite resistance.</title>
        <authorList>
            <person name="Bertelli C."/>
            <person name="Goesmann A."/>
            <person name="Greub G."/>
        </authorList>
    </citation>
    <scope>NUCLEOTIDE SEQUENCE [LARGE SCALE GENOMIC DNA]</scope>
    <source>
        <strain evidence="2">CRIB-18</strain>
    </source>
</reference>
<keyword evidence="1" id="KW-1133">Transmembrane helix</keyword>
<proteinExistence type="predicted"/>
<dbReference type="PANTHER" id="PTHR32309:SF13">
    <property type="entry name" value="FERRIC ENTEROBACTIN TRANSPORT PROTEIN FEPE"/>
    <property type="match status" value="1"/>
</dbReference>
<dbReference type="STRING" id="1437425.CSEC_1484"/>
<dbReference type="InterPro" id="IPR050445">
    <property type="entry name" value="Bact_polysacc_biosynth/exp"/>
</dbReference>